<dbReference type="EMBL" id="JABCKV010000035">
    <property type="protein sequence ID" value="KAG5645613.1"/>
    <property type="molecule type" value="Genomic_DNA"/>
</dbReference>
<evidence type="ECO:0000256" key="2">
    <source>
        <dbReference type="SAM" id="SignalP"/>
    </source>
</evidence>
<comment type="caution">
    <text evidence="3">The sequence shown here is derived from an EMBL/GenBank/DDBJ whole genome shotgun (WGS) entry which is preliminary data.</text>
</comment>
<reference evidence="3" key="2">
    <citation type="submission" date="2021-10" db="EMBL/GenBank/DDBJ databases">
        <title>Phylogenomics reveals ancestral predisposition of the termite-cultivated fungus Termitomyces towards a domesticated lifestyle.</title>
        <authorList>
            <person name="Auxier B."/>
            <person name="Grum-Grzhimaylo A."/>
            <person name="Cardenas M.E."/>
            <person name="Lodge J.D."/>
            <person name="Laessoe T."/>
            <person name="Pedersen O."/>
            <person name="Smith M.E."/>
            <person name="Kuyper T.W."/>
            <person name="Franco-Molano E.A."/>
            <person name="Baroni T.J."/>
            <person name="Aanen D.K."/>
        </authorList>
    </citation>
    <scope>NUCLEOTIDE SEQUENCE</scope>
    <source>
        <strain evidence="3">AP01</strain>
        <tissue evidence="3">Mycelium</tissue>
    </source>
</reference>
<keyword evidence="2" id="KW-0732">Signal</keyword>
<evidence type="ECO:0000313" key="4">
    <source>
        <dbReference type="Proteomes" id="UP000775547"/>
    </source>
</evidence>
<protein>
    <submittedName>
        <fullName evidence="3">Uncharacterized protein</fullName>
    </submittedName>
</protein>
<evidence type="ECO:0000313" key="3">
    <source>
        <dbReference type="EMBL" id="KAG5645613.1"/>
    </source>
</evidence>
<organism evidence="3 4">
    <name type="scientific">Asterophora parasitica</name>
    <dbReference type="NCBI Taxonomy" id="117018"/>
    <lineage>
        <taxon>Eukaryota</taxon>
        <taxon>Fungi</taxon>
        <taxon>Dikarya</taxon>
        <taxon>Basidiomycota</taxon>
        <taxon>Agaricomycotina</taxon>
        <taxon>Agaricomycetes</taxon>
        <taxon>Agaricomycetidae</taxon>
        <taxon>Agaricales</taxon>
        <taxon>Tricholomatineae</taxon>
        <taxon>Lyophyllaceae</taxon>
        <taxon>Asterophora</taxon>
    </lineage>
</organism>
<keyword evidence="4" id="KW-1185">Reference proteome</keyword>
<gene>
    <name evidence="3" type="ORF">DXG03_005604</name>
</gene>
<feature type="signal peptide" evidence="2">
    <location>
        <begin position="1"/>
        <end position="25"/>
    </location>
</feature>
<name>A0A9P7KCI4_9AGAR</name>
<evidence type="ECO:0000256" key="1">
    <source>
        <dbReference type="SAM" id="MobiDB-lite"/>
    </source>
</evidence>
<dbReference type="OrthoDB" id="2928687at2759"/>
<proteinExistence type="predicted"/>
<feature type="chain" id="PRO_5040307577" evidence="2">
    <location>
        <begin position="26"/>
        <end position="310"/>
    </location>
</feature>
<sequence length="310" mass="33634">MPLFAFSKLSALVLALSVVSLLVEGAPVAVKNIATDSSPIPRTSLEARDSLQTCLQRRGPEHRWPSKKTVAAAKPGAPLRPRRTCTGKPGAPKAGTTKPAAQPSPTKKDGKKKRTILSDDAGLEARAYTPATASEKVMLYHGTLTEFAKVDLSRSFKAGDFSTMPAFYLTDRKNAALQFACLTLKHSGEVYVMEYEWNGVGANTHTFAGTSDPDWAPYQRWVEECGAYQGDPATYAATHDDAMACFEDFPEIHAKDMVSGPMQAAGDIKRGITNNFWQYAVMKQTVADTRLVRKGVSKLKCAAVKPGNFD</sequence>
<accession>A0A9P7KCI4</accession>
<dbReference type="Proteomes" id="UP000775547">
    <property type="component" value="Unassembled WGS sequence"/>
</dbReference>
<dbReference type="AlphaFoldDB" id="A0A9P7KCI4"/>
<feature type="region of interest" description="Disordered" evidence="1">
    <location>
        <begin position="57"/>
        <end position="116"/>
    </location>
</feature>
<reference evidence="3" key="1">
    <citation type="submission" date="2020-07" db="EMBL/GenBank/DDBJ databases">
        <authorList>
            <person name="Nieuwenhuis M."/>
            <person name="Van De Peppel L.J.J."/>
        </authorList>
    </citation>
    <scope>NUCLEOTIDE SEQUENCE</scope>
    <source>
        <strain evidence="3">AP01</strain>
        <tissue evidence="3">Mycelium</tissue>
    </source>
</reference>